<dbReference type="EMBL" id="AUZX01013786">
    <property type="protein sequence ID" value="EQD34459.1"/>
    <property type="molecule type" value="Genomic_DNA"/>
</dbReference>
<dbReference type="Pfam" id="PF22863">
    <property type="entry name" value="TraI_middle"/>
    <property type="match status" value="1"/>
</dbReference>
<name>T1A041_9ZZZZ</name>
<evidence type="ECO:0000313" key="3">
    <source>
        <dbReference type="EMBL" id="EQD34459.1"/>
    </source>
</evidence>
<feature type="domain" description="TraI-like middle" evidence="2">
    <location>
        <begin position="195"/>
        <end position="263"/>
    </location>
</feature>
<accession>T1A041</accession>
<gene>
    <name evidence="3" type="ORF">B1A_18679</name>
</gene>
<dbReference type="AlphaFoldDB" id="T1A041"/>
<dbReference type="InterPro" id="IPR054462">
    <property type="entry name" value="TraI_M"/>
</dbReference>
<reference evidence="3" key="1">
    <citation type="submission" date="2013-08" db="EMBL/GenBank/DDBJ databases">
        <authorList>
            <person name="Mendez C."/>
            <person name="Richter M."/>
            <person name="Ferrer M."/>
            <person name="Sanchez J."/>
        </authorList>
    </citation>
    <scope>NUCLEOTIDE SEQUENCE</scope>
</reference>
<comment type="caution">
    <text evidence="3">The sequence shown here is derived from an EMBL/GenBank/DDBJ whole genome shotgun (WGS) entry which is preliminary data.</text>
</comment>
<organism evidence="3">
    <name type="scientific">mine drainage metagenome</name>
    <dbReference type="NCBI Taxonomy" id="410659"/>
    <lineage>
        <taxon>unclassified sequences</taxon>
        <taxon>metagenomes</taxon>
        <taxon>ecological metagenomes</taxon>
    </lineage>
</organism>
<sequence length="283" mass="31879">MPEQKTDSLKGNNWKGGEINVSQDELYFTLAENNVAYADDISCVLESTADECQRKGRFKGNPVYHVAINWQDGEHPSPEQARHACDHVMKALGYEEHQAAWSIHRDTDNDHVHLVINRVHPIRLLAISPPFKKDYFILDRCMRELEIEFGYGRANGPYITLDTKEGPQIVRMSRAERRERGLLKEDAQPRLTRGAAAAEHRLGEDSFQSWASKEPAQDLKKVLQQPGVTWQDVHRCLAQHGVSIQPKGSGMIVAINTKTPLKTGGKIIRMSGNPTIKLRIVTG</sequence>
<feature type="domain" description="MobA/VirD2-like nuclease" evidence="1">
    <location>
        <begin position="39"/>
        <end position="150"/>
    </location>
</feature>
<reference evidence="3" key="2">
    <citation type="journal article" date="2014" name="ISME J.">
        <title>Microbial stratification in low pH oxic and suboxic macroscopic growths along an acid mine drainage.</title>
        <authorList>
            <person name="Mendez-Garcia C."/>
            <person name="Mesa V."/>
            <person name="Sprenger R.R."/>
            <person name="Richter M."/>
            <person name="Diez M.S."/>
            <person name="Solano J."/>
            <person name="Bargiela R."/>
            <person name="Golyshina O.V."/>
            <person name="Manteca A."/>
            <person name="Ramos J.L."/>
            <person name="Gallego J.R."/>
            <person name="Llorente I."/>
            <person name="Martins Dos Santos V.A."/>
            <person name="Jensen O.N."/>
            <person name="Pelaez A.I."/>
            <person name="Sanchez J."/>
            <person name="Ferrer M."/>
        </authorList>
    </citation>
    <scope>NUCLEOTIDE SEQUENCE</scope>
</reference>
<dbReference type="InterPro" id="IPR005094">
    <property type="entry name" value="Endonuclease_MobA/VirD2"/>
</dbReference>
<protein>
    <submittedName>
        <fullName evidence="3">Relaxase/mobilization nuclease family protein</fullName>
    </submittedName>
</protein>
<evidence type="ECO:0000259" key="1">
    <source>
        <dbReference type="Pfam" id="PF03432"/>
    </source>
</evidence>
<evidence type="ECO:0000259" key="2">
    <source>
        <dbReference type="Pfam" id="PF22863"/>
    </source>
</evidence>
<proteinExistence type="predicted"/>
<dbReference type="Pfam" id="PF03432">
    <property type="entry name" value="Relaxase"/>
    <property type="match status" value="1"/>
</dbReference>